<name>A0A5A9MXS2_9TELE</name>
<keyword evidence="1" id="KW-0808">Transferase</keyword>
<evidence type="ECO:0000313" key="2">
    <source>
        <dbReference type="Proteomes" id="UP000324632"/>
    </source>
</evidence>
<dbReference type="Proteomes" id="UP000324632">
    <property type="component" value="Chromosome 25"/>
</dbReference>
<dbReference type="AlphaFoldDB" id="A0A5A9MXS2"/>
<gene>
    <name evidence="1" type="ORF">E1301_Tti020286</name>
</gene>
<dbReference type="SUPFAM" id="SSF56112">
    <property type="entry name" value="Protein kinase-like (PK-like)"/>
    <property type="match status" value="1"/>
</dbReference>
<dbReference type="EMBL" id="SOYY01000025">
    <property type="protein sequence ID" value="KAA0701621.1"/>
    <property type="molecule type" value="Genomic_DNA"/>
</dbReference>
<dbReference type="GO" id="GO:0016301">
    <property type="term" value="F:kinase activity"/>
    <property type="evidence" value="ECO:0007669"/>
    <property type="project" value="UniProtKB-KW"/>
</dbReference>
<keyword evidence="1" id="KW-0418">Kinase</keyword>
<sequence>MAAVSSGAAAAAGIQHANLERAQPAASIRHPNANRAAAGVSRTPLARVGYYEIERTIGKGNFAVVKLATHMITKAKTLFHVIGY</sequence>
<evidence type="ECO:0000313" key="1">
    <source>
        <dbReference type="EMBL" id="KAA0701621.1"/>
    </source>
</evidence>
<proteinExistence type="predicted"/>
<protein>
    <submittedName>
        <fullName evidence="1">Serine/threonine-protein kinase SIK3-like protein</fullName>
    </submittedName>
</protein>
<dbReference type="Gene3D" id="3.30.200.20">
    <property type="entry name" value="Phosphorylase Kinase, domain 1"/>
    <property type="match status" value="1"/>
</dbReference>
<keyword evidence="2" id="KW-1185">Reference proteome</keyword>
<reference evidence="1 2" key="1">
    <citation type="journal article" date="2019" name="Mol. Ecol. Resour.">
        <title>Chromosome-level genome assembly of Triplophysa tibetana, a fish adapted to the harsh high-altitude environment of the Tibetan Plateau.</title>
        <authorList>
            <person name="Yang X."/>
            <person name="Liu H."/>
            <person name="Ma Z."/>
            <person name="Zou Y."/>
            <person name="Zou M."/>
            <person name="Mao Y."/>
            <person name="Li X."/>
            <person name="Wang H."/>
            <person name="Chen T."/>
            <person name="Wang W."/>
            <person name="Yang R."/>
        </authorList>
    </citation>
    <scope>NUCLEOTIDE SEQUENCE [LARGE SCALE GENOMIC DNA]</scope>
    <source>
        <strain evidence="1">TTIB1903HZAU</strain>
        <tissue evidence="1">Muscle</tissue>
    </source>
</reference>
<dbReference type="InterPro" id="IPR011009">
    <property type="entry name" value="Kinase-like_dom_sf"/>
</dbReference>
<accession>A0A5A9MXS2</accession>
<organism evidence="1 2">
    <name type="scientific">Triplophysa tibetana</name>
    <dbReference type="NCBI Taxonomy" id="1572043"/>
    <lineage>
        <taxon>Eukaryota</taxon>
        <taxon>Metazoa</taxon>
        <taxon>Chordata</taxon>
        <taxon>Craniata</taxon>
        <taxon>Vertebrata</taxon>
        <taxon>Euteleostomi</taxon>
        <taxon>Actinopterygii</taxon>
        <taxon>Neopterygii</taxon>
        <taxon>Teleostei</taxon>
        <taxon>Ostariophysi</taxon>
        <taxon>Cypriniformes</taxon>
        <taxon>Nemacheilidae</taxon>
        <taxon>Triplophysa</taxon>
    </lineage>
</organism>
<comment type="caution">
    <text evidence="1">The sequence shown here is derived from an EMBL/GenBank/DDBJ whole genome shotgun (WGS) entry which is preliminary data.</text>
</comment>